<dbReference type="Proteomes" id="UP000615989">
    <property type="component" value="Unassembled WGS sequence"/>
</dbReference>
<proteinExistence type="predicted"/>
<gene>
    <name evidence="2" type="ORF">GO606_11735</name>
</gene>
<feature type="region of interest" description="Disordered" evidence="1">
    <location>
        <begin position="71"/>
        <end position="91"/>
    </location>
</feature>
<comment type="caution">
    <text evidence="2">The sequence shown here is derived from an EMBL/GenBank/DDBJ whole genome shotgun (WGS) entry which is preliminary data.</text>
</comment>
<feature type="compositionally biased region" description="Low complexity" evidence="1">
    <location>
        <begin position="77"/>
        <end position="91"/>
    </location>
</feature>
<keyword evidence="3" id="KW-1185">Reference proteome</keyword>
<reference evidence="2" key="1">
    <citation type="submission" date="2019-12" db="EMBL/GenBank/DDBJ databases">
        <title>Comparative genomics gives insights into the taxonomy of the Azoarcus-Aromatoleum group and reveals separate origins of nif in the plant-associated Azoarcus and non-plant-associated Aromatoleum sub-groups.</title>
        <authorList>
            <person name="Lafos M."/>
            <person name="Maluk M."/>
            <person name="Batista M."/>
            <person name="Junghare M."/>
            <person name="Carmona M."/>
            <person name="Faoro H."/>
            <person name="Cruz L.M."/>
            <person name="Battistoni F."/>
            <person name="De Souza E."/>
            <person name="Pedrosa F."/>
            <person name="Chen W.-M."/>
            <person name="Poole P.S."/>
            <person name="Dixon R.A."/>
            <person name="James E.K."/>
        </authorList>
    </citation>
    <scope>NUCLEOTIDE SEQUENCE</scope>
    <source>
        <strain evidence="2">LuFRes1</strain>
    </source>
</reference>
<accession>A0ABX1PLE6</accession>
<evidence type="ECO:0000313" key="2">
    <source>
        <dbReference type="EMBL" id="NMG25380.1"/>
    </source>
</evidence>
<name>A0ABX1PLE6_9RHOO</name>
<organism evidence="2 3">
    <name type="scientific">Aromatoleum anaerobium</name>
    <dbReference type="NCBI Taxonomy" id="182180"/>
    <lineage>
        <taxon>Bacteria</taxon>
        <taxon>Pseudomonadati</taxon>
        <taxon>Pseudomonadota</taxon>
        <taxon>Betaproteobacteria</taxon>
        <taxon>Rhodocyclales</taxon>
        <taxon>Rhodocyclaceae</taxon>
        <taxon>Aromatoleum</taxon>
    </lineage>
</organism>
<sequence length="91" mass="9633">MAEWLLRATSQPFNPHATTVCSTDERAQLQSIRIALRDINEPAVLSLLSRAAGGDATAYEIDDQGRMWRAGHGVGNAKSPAAAPAPSDFAA</sequence>
<evidence type="ECO:0000256" key="1">
    <source>
        <dbReference type="SAM" id="MobiDB-lite"/>
    </source>
</evidence>
<dbReference type="EMBL" id="WTVG01000031">
    <property type="protein sequence ID" value="NMG25380.1"/>
    <property type="molecule type" value="Genomic_DNA"/>
</dbReference>
<protein>
    <submittedName>
        <fullName evidence="2">Uncharacterized protein</fullName>
    </submittedName>
</protein>
<evidence type="ECO:0000313" key="3">
    <source>
        <dbReference type="Proteomes" id="UP000615989"/>
    </source>
</evidence>
<dbReference type="RefSeq" id="WP_169118743.1">
    <property type="nucleotide sequence ID" value="NZ_WTVG02000037.1"/>
</dbReference>